<dbReference type="InterPro" id="IPR016024">
    <property type="entry name" value="ARM-type_fold"/>
</dbReference>
<dbReference type="GO" id="GO:0006906">
    <property type="term" value="P:vesicle fusion"/>
    <property type="evidence" value="ECO:0007669"/>
    <property type="project" value="TreeGrafter"/>
</dbReference>
<dbReference type="GO" id="GO:0005789">
    <property type="term" value="C:endoplasmic reticulum membrane"/>
    <property type="evidence" value="ECO:0007669"/>
    <property type="project" value="TreeGrafter"/>
</dbReference>
<dbReference type="GO" id="GO:0005794">
    <property type="term" value="C:Golgi apparatus"/>
    <property type="evidence" value="ECO:0007669"/>
    <property type="project" value="TreeGrafter"/>
</dbReference>
<evidence type="ECO:0000256" key="9">
    <source>
        <dbReference type="SAM" id="Phobius"/>
    </source>
</evidence>
<dbReference type="SUPFAM" id="SSF48371">
    <property type="entry name" value="ARM repeat"/>
    <property type="match status" value="1"/>
</dbReference>
<keyword evidence="11" id="KW-1185">Reference proteome</keyword>
<feature type="coiled-coil region" evidence="7">
    <location>
        <begin position="35"/>
        <end position="91"/>
    </location>
</feature>
<dbReference type="GO" id="GO:0031902">
    <property type="term" value="C:late endosome membrane"/>
    <property type="evidence" value="ECO:0007669"/>
    <property type="project" value="TreeGrafter"/>
</dbReference>
<evidence type="ECO:0000256" key="5">
    <source>
        <dbReference type="ARBA" id="ARBA00022989"/>
    </source>
</evidence>
<evidence type="ECO:0000256" key="1">
    <source>
        <dbReference type="ARBA" id="ARBA00004211"/>
    </source>
</evidence>
<dbReference type="GO" id="GO:0031267">
    <property type="term" value="F:small GTPase binding"/>
    <property type="evidence" value="ECO:0007669"/>
    <property type="project" value="InterPro"/>
</dbReference>
<dbReference type="GO" id="GO:0031201">
    <property type="term" value="C:SNARE complex"/>
    <property type="evidence" value="ECO:0007669"/>
    <property type="project" value="TreeGrafter"/>
</dbReference>
<proteinExistence type="predicted"/>
<name>A0A914H587_GLORO</name>
<evidence type="ECO:0000256" key="6">
    <source>
        <dbReference type="ARBA" id="ARBA00023136"/>
    </source>
</evidence>
<evidence type="ECO:0000256" key="2">
    <source>
        <dbReference type="ARBA" id="ARBA00022448"/>
    </source>
</evidence>
<feature type="transmembrane region" description="Helical" evidence="9">
    <location>
        <begin position="190"/>
        <end position="216"/>
    </location>
</feature>
<dbReference type="PANTHER" id="PTHR21230:SF1">
    <property type="entry name" value="GOLGI SNAP RECEPTOR COMPLEX MEMBER 2"/>
    <property type="match status" value="1"/>
</dbReference>
<dbReference type="PANTHER" id="PTHR21230">
    <property type="entry name" value="VESICLE TRANSPORT V-SNARE PROTEIN VTI1-RELATED"/>
    <property type="match status" value="1"/>
</dbReference>
<keyword evidence="5 9" id="KW-1133">Transmembrane helix</keyword>
<evidence type="ECO:0000256" key="8">
    <source>
        <dbReference type="SAM" id="MobiDB-lite"/>
    </source>
</evidence>
<dbReference type="Proteomes" id="UP000887572">
    <property type="component" value="Unplaced"/>
</dbReference>
<dbReference type="Pfam" id="PF12352">
    <property type="entry name" value="V-SNARE_C"/>
    <property type="match status" value="1"/>
</dbReference>
<dbReference type="WBParaSite" id="Gr19_v10_g13943.t3">
    <property type="protein sequence ID" value="Gr19_v10_g13943.t3"/>
    <property type="gene ID" value="Gr19_v10_g13943"/>
</dbReference>
<keyword evidence="2" id="KW-0813">Transport</keyword>
<dbReference type="GO" id="GO:0012507">
    <property type="term" value="C:ER to Golgi transport vesicle membrane"/>
    <property type="evidence" value="ECO:0007669"/>
    <property type="project" value="TreeGrafter"/>
</dbReference>
<keyword evidence="3 9" id="KW-0812">Transmembrane</keyword>
<dbReference type="InterPro" id="IPR011989">
    <property type="entry name" value="ARM-like"/>
</dbReference>
<evidence type="ECO:0000256" key="4">
    <source>
        <dbReference type="ARBA" id="ARBA00022927"/>
    </source>
</evidence>
<accession>A0A914H587</accession>
<comment type="subcellular location">
    <subcellularLocation>
        <location evidence="1">Membrane</location>
        <topology evidence="1">Single-pass type IV membrane protein</topology>
    </subcellularLocation>
</comment>
<organism evidence="11 12">
    <name type="scientific">Globodera rostochiensis</name>
    <name type="common">Golden nematode worm</name>
    <name type="synonym">Heterodera rostochiensis</name>
    <dbReference type="NCBI Taxonomy" id="31243"/>
    <lineage>
        <taxon>Eukaryota</taxon>
        <taxon>Metazoa</taxon>
        <taxon>Ecdysozoa</taxon>
        <taxon>Nematoda</taxon>
        <taxon>Chromadorea</taxon>
        <taxon>Rhabditida</taxon>
        <taxon>Tylenchina</taxon>
        <taxon>Tylenchomorpha</taxon>
        <taxon>Tylenchoidea</taxon>
        <taxon>Heteroderidae</taxon>
        <taxon>Heteroderinae</taxon>
        <taxon>Globodera</taxon>
    </lineage>
</organism>
<feature type="domain" description="Importin N-terminal" evidence="10">
    <location>
        <begin position="236"/>
        <end position="316"/>
    </location>
</feature>
<keyword evidence="4" id="KW-0653">Protein transport</keyword>
<sequence length="1311" mass="148318">MEQLFQQANIDLHQIHLQMRQLELCKNESEAQPIFQMLHQRIRQSADQLENLERLVNKEPSAKRHTSKYRYEQLRHDYNALETAINSLQNRLTTKWRTAAEREELLTMRFKPNETHLDFEGTELLVNDRLKQSHSAVDDLISEGNSMLTSLRHQHLGLKGMKRKMLDIGQMLGLSSTTLKMIEKRLEEDWLLFLLLCEWILFSVLCALACVLRFMAEIAQILEKTVSASYADQELALTALNDASQINFPEFIHQLAVALSDAGNSPIVRRAAGLQIKNALVSREQALSDQKRNRWLSIPAELRDVSKRCVLQSLGTETRPSVAAQCIAAIACIELPSNQWPELLDRLVANVTSDETDNALLREASLEALGYIGLDMAEKQRIGPVLAAIVRGMQREESSVYVRLAATKALSEIVDWVATRTLEEHVDAIVDATCAFLQTAELNLYEEAAKCLWKIASRKCAKTAETPIVVSMFRDGPMRQILTAANLAADVSSSSYEHYKYLKALCDLLCALGLHLADVWSYVMKPPPNFSLYLAALSAFFRHPSIYIRAETAQVLATFYGHERISKNADFLTSIPPLIHFLPKAMSKSCCAASSTAQQDPTEQYSQLDYEGEVECQREYIRLRDHCLRIIRECAQDHFEKLMAVMRDWIANRCVRIPENVPPDEWEVMKRLITAVLQTSFSLDLATPEVRKEYLAYFDAVFHCSVRISSSMHSAKQQRLLNGLLSILSALFPIFNDCPERIPIMLDHLKSLLMIDNSKQDMDIMATKRHSIALLLKIVSFFSQAIKPYGHSLLELVQSVTPFVSMMQRANLVPILAALSNLAYSVDAQATFLSTSIKLDIDFIENEPFSTSPSNFLLHSGLTAMPDPMAVMNQQCPFYQNRLNLKASLTALEGVLGQINVTSEEGETKQMMNMFFGCLNLIYDPRNSSLIHVVYGQSVLEMGSSERLMLVSSLNPDGMEKENGGRKGADEFESSQSSGTNGGISTTDSTIFMRRFIREITDLIQSIVGLVCARFYRDFYAISDVADAIERVYVGIECVPDFRFRFWIKRTWSRIVCSCPTARSDIVLDFLKKTTKHMQKRLVEQWELLKRRQSPDEDTEPTEEEMIAESTMSLLSRECALFVSTFILGDSFSPKNAKKDALVTQIAQVLLMDKEVFLDILGLLAKLITCPDSQAAVKCVPILNVLTINYDNSFEEQTAVQMLIHALQSLQMYVSDELAAGPILTLIFNIYSTFRPRYPALLDVLRQIPNCMPDNIEQFDQRIMGTQSNDESKLHDKIKRDLMRKVLISRKVKVHHGRKGSNGTAEDGEMD</sequence>
<dbReference type="PROSITE" id="PS50166">
    <property type="entry name" value="IMPORTIN_B_NT"/>
    <property type="match status" value="1"/>
</dbReference>
<evidence type="ECO:0000313" key="11">
    <source>
        <dbReference type="Proteomes" id="UP000887572"/>
    </source>
</evidence>
<dbReference type="Pfam" id="PF19273">
    <property type="entry name" value="Exportin-5"/>
    <property type="match status" value="2"/>
</dbReference>
<evidence type="ECO:0000256" key="7">
    <source>
        <dbReference type="SAM" id="Coils"/>
    </source>
</evidence>
<reference evidence="12" key="1">
    <citation type="submission" date="2022-11" db="UniProtKB">
        <authorList>
            <consortium name="WormBaseParasite"/>
        </authorList>
    </citation>
    <scope>IDENTIFICATION</scope>
</reference>
<dbReference type="InterPro" id="IPR001494">
    <property type="entry name" value="Importin-beta_N"/>
</dbReference>
<evidence type="ECO:0000313" key="12">
    <source>
        <dbReference type="WBParaSite" id="Gr19_v10_g13943.t3"/>
    </source>
</evidence>
<evidence type="ECO:0000259" key="10">
    <source>
        <dbReference type="PROSITE" id="PS50166"/>
    </source>
</evidence>
<feature type="compositionally biased region" description="Polar residues" evidence="8">
    <location>
        <begin position="974"/>
        <end position="985"/>
    </location>
</feature>
<keyword evidence="7" id="KW-0175">Coiled coil</keyword>
<evidence type="ECO:0000256" key="3">
    <source>
        <dbReference type="ARBA" id="ARBA00022692"/>
    </source>
</evidence>
<dbReference type="GO" id="GO:0005484">
    <property type="term" value="F:SNAP receptor activity"/>
    <property type="evidence" value="ECO:0007669"/>
    <property type="project" value="TreeGrafter"/>
</dbReference>
<dbReference type="CDD" id="cd15863">
    <property type="entry name" value="SNARE_GS27"/>
    <property type="match status" value="1"/>
</dbReference>
<feature type="compositionally biased region" description="Basic and acidic residues" evidence="8">
    <location>
        <begin position="958"/>
        <end position="970"/>
    </location>
</feature>
<keyword evidence="6 9" id="KW-0472">Membrane</keyword>
<protein>
    <submittedName>
        <fullName evidence="12">Golgi SNAP receptor complex member 2</fullName>
    </submittedName>
</protein>
<feature type="region of interest" description="Disordered" evidence="8">
    <location>
        <begin position="957"/>
        <end position="985"/>
    </location>
</feature>
<dbReference type="Gene3D" id="1.25.10.10">
    <property type="entry name" value="Leucine-rich Repeat Variant"/>
    <property type="match status" value="1"/>
</dbReference>
<dbReference type="GO" id="GO:0006886">
    <property type="term" value="P:intracellular protein transport"/>
    <property type="evidence" value="ECO:0007669"/>
    <property type="project" value="InterPro"/>
</dbReference>
<dbReference type="GO" id="GO:0000149">
    <property type="term" value="F:SNARE binding"/>
    <property type="evidence" value="ECO:0007669"/>
    <property type="project" value="TreeGrafter"/>
</dbReference>
<dbReference type="InterPro" id="IPR045478">
    <property type="entry name" value="Exportin-5_C"/>
</dbReference>